<keyword evidence="7" id="KW-0289">Folate biosynthesis</keyword>
<keyword evidence="6 12" id="KW-0378">Hydrolase</keyword>
<comment type="function">
    <text evidence="10">GTP cyclohydrolase 1 is the first enzyme in the biosynthetic pathway leading to folic acid.</text>
</comment>
<evidence type="ECO:0000256" key="4">
    <source>
        <dbReference type="ARBA" id="ARBA00017272"/>
    </source>
</evidence>
<evidence type="ECO:0000256" key="8">
    <source>
        <dbReference type="ARBA" id="ARBA00023134"/>
    </source>
</evidence>
<evidence type="ECO:0000256" key="7">
    <source>
        <dbReference type="ARBA" id="ARBA00022909"/>
    </source>
</evidence>
<reference evidence="12 13" key="1">
    <citation type="submission" date="2015-07" db="EMBL/GenBank/DDBJ databases">
        <title>Draft Genome Sequence of Malassezia furfur CBS1878 and Malassezia pachydermatis CBS1879.</title>
        <authorList>
            <person name="Triana S."/>
            <person name="Ohm R."/>
            <person name="Gonzalez A."/>
            <person name="DeCock H."/>
            <person name="Restrepo S."/>
            <person name="Celis A."/>
        </authorList>
    </citation>
    <scope>NUCLEOTIDE SEQUENCE [LARGE SCALE GENOMIC DNA]</scope>
    <source>
        <strain evidence="12 13">CBS 1879</strain>
    </source>
</reference>
<dbReference type="Pfam" id="PF01227">
    <property type="entry name" value="GTP_cyclohydroI"/>
    <property type="match status" value="1"/>
</dbReference>
<accession>A0A0M9VNB9</accession>
<dbReference type="InterPro" id="IPR043134">
    <property type="entry name" value="GTP-CH-I_N"/>
</dbReference>
<protein>
    <recommendedName>
        <fullName evidence="4">GTP cyclohydrolase 1</fullName>
        <ecNumber evidence="3">3.5.4.16</ecNumber>
    </recommendedName>
    <alternativeName>
        <fullName evidence="9">GTP cyclohydrolase I</fullName>
    </alternativeName>
</protein>
<dbReference type="STRING" id="77020.A0A0M9VNB9"/>
<name>A0A0M9VNB9_9BASI</name>
<evidence type="ECO:0000313" key="12">
    <source>
        <dbReference type="EMBL" id="KOS13183.1"/>
    </source>
</evidence>
<dbReference type="Gene3D" id="3.30.1130.10">
    <property type="match status" value="1"/>
</dbReference>
<dbReference type="OrthoDB" id="4966at2759"/>
<dbReference type="GO" id="GO:0046654">
    <property type="term" value="P:tetrahydrofolate biosynthetic process"/>
    <property type="evidence" value="ECO:0007669"/>
    <property type="project" value="InterPro"/>
</dbReference>
<evidence type="ECO:0000256" key="1">
    <source>
        <dbReference type="ARBA" id="ARBA00005080"/>
    </source>
</evidence>
<dbReference type="EMBL" id="LGAV01000007">
    <property type="protein sequence ID" value="KOS13183.1"/>
    <property type="molecule type" value="Genomic_DNA"/>
</dbReference>
<evidence type="ECO:0000256" key="9">
    <source>
        <dbReference type="ARBA" id="ARBA00030854"/>
    </source>
</evidence>
<gene>
    <name evidence="12" type="ORF">Malapachy_1550</name>
</gene>
<dbReference type="FunFam" id="3.30.1130.10:FF:000012">
    <property type="entry name" value="GTP cyclohydrolase 1"/>
    <property type="match status" value="1"/>
</dbReference>
<dbReference type="SUPFAM" id="SSF55620">
    <property type="entry name" value="Tetrahydrobiopterin biosynthesis enzymes-like"/>
    <property type="match status" value="1"/>
</dbReference>
<feature type="domain" description="GTP cyclohydrolase I" evidence="11">
    <location>
        <begin position="96"/>
        <end position="272"/>
    </location>
</feature>
<dbReference type="NCBIfam" id="NF006826">
    <property type="entry name" value="PRK09347.1-3"/>
    <property type="match status" value="1"/>
</dbReference>
<proteinExistence type="inferred from homology"/>
<dbReference type="UniPathway" id="UPA00848">
    <property type="reaction ID" value="UER00151"/>
</dbReference>
<dbReference type="HAMAP" id="MF_00223">
    <property type="entry name" value="FolE"/>
    <property type="match status" value="1"/>
</dbReference>
<dbReference type="VEuPathDB" id="FungiDB:Malapachy_1550"/>
<dbReference type="RefSeq" id="XP_017990815.1">
    <property type="nucleotide sequence ID" value="XM_018136054.1"/>
</dbReference>
<evidence type="ECO:0000256" key="6">
    <source>
        <dbReference type="ARBA" id="ARBA00022801"/>
    </source>
</evidence>
<dbReference type="GO" id="GO:0005737">
    <property type="term" value="C:cytoplasm"/>
    <property type="evidence" value="ECO:0007669"/>
    <property type="project" value="TreeGrafter"/>
</dbReference>
<dbReference type="PROSITE" id="PS00859">
    <property type="entry name" value="GTP_CYCLOHYDROL_1_1"/>
    <property type="match status" value="1"/>
</dbReference>
<dbReference type="NCBIfam" id="NF006825">
    <property type="entry name" value="PRK09347.1-2"/>
    <property type="match status" value="1"/>
</dbReference>
<keyword evidence="13" id="KW-1185">Reference proteome</keyword>
<comment type="caution">
    <text evidence="12">The sequence shown here is derived from an EMBL/GenBank/DDBJ whole genome shotgun (WGS) entry which is preliminary data.</text>
</comment>
<dbReference type="PANTHER" id="PTHR11109">
    <property type="entry name" value="GTP CYCLOHYDROLASE I"/>
    <property type="match status" value="1"/>
</dbReference>
<dbReference type="Proteomes" id="UP000037751">
    <property type="component" value="Unassembled WGS sequence"/>
</dbReference>
<dbReference type="EC" id="3.5.4.16" evidence="3"/>
<evidence type="ECO:0000259" key="11">
    <source>
        <dbReference type="Pfam" id="PF01227"/>
    </source>
</evidence>
<dbReference type="CDD" id="cd00642">
    <property type="entry name" value="GTP_cyclohydro1"/>
    <property type="match status" value="1"/>
</dbReference>
<dbReference type="GO" id="GO:0003934">
    <property type="term" value="F:GTP cyclohydrolase I activity"/>
    <property type="evidence" value="ECO:0007669"/>
    <property type="project" value="UniProtKB-EC"/>
</dbReference>
<keyword evidence="8" id="KW-0342">GTP-binding</keyword>
<dbReference type="GO" id="GO:0008270">
    <property type="term" value="F:zinc ion binding"/>
    <property type="evidence" value="ECO:0007669"/>
    <property type="project" value="TreeGrafter"/>
</dbReference>
<organism evidence="12 13">
    <name type="scientific">Malassezia pachydermatis</name>
    <dbReference type="NCBI Taxonomy" id="77020"/>
    <lineage>
        <taxon>Eukaryota</taxon>
        <taxon>Fungi</taxon>
        <taxon>Dikarya</taxon>
        <taxon>Basidiomycota</taxon>
        <taxon>Ustilaginomycotina</taxon>
        <taxon>Malasseziomycetes</taxon>
        <taxon>Malasseziales</taxon>
        <taxon>Malasseziaceae</taxon>
        <taxon>Malassezia</taxon>
    </lineage>
</organism>
<comment type="pathway">
    <text evidence="1">Cofactor biosynthesis; 7,8-dihydroneopterin triphosphate biosynthesis; 7,8-dihydroneopterin triphosphate from GTP: step 1/1.</text>
</comment>
<evidence type="ECO:0000256" key="3">
    <source>
        <dbReference type="ARBA" id="ARBA00012715"/>
    </source>
</evidence>
<evidence type="ECO:0000256" key="2">
    <source>
        <dbReference type="ARBA" id="ARBA00008085"/>
    </source>
</evidence>
<evidence type="ECO:0000256" key="5">
    <source>
        <dbReference type="ARBA" id="ARBA00022741"/>
    </source>
</evidence>
<dbReference type="GeneID" id="28727929"/>
<evidence type="ECO:0000313" key="13">
    <source>
        <dbReference type="Proteomes" id="UP000037751"/>
    </source>
</evidence>
<dbReference type="GO" id="GO:0046656">
    <property type="term" value="P:folic acid biosynthetic process"/>
    <property type="evidence" value="ECO:0007669"/>
    <property type="project" value="UniProtKB-KW"/>
</dbReference>
<dbReference type="NCBIfam" id="TIGR00063">
    <property type="entry name" value="folE"/>
    <property type="match status" value="1"/>
</dbReference>
<evidence type="ECO:0000256" key="10">
    <source>
        <dbReference type="ARBA" id="ARBA00055676"/>
    </source>
</evidence>
<dbReference type="InterPro" id="IPR020602">
    <property type="entry name" value="GTP_CycHdrlase_I_dom"/>
</dbReference>
<keyword evidence="5" id="KW-0547">Nucleotide-binding</keyword>
<dbReference type="FunFam" id="1.10.286.10:FF:000003">
    <property type="entry name" value="GTP cyclohydrolase 1"/>
    <property type="match status" value="1"/>
</dbReference>
<dbReference type="GO" id="GO:0005525">
    <property type="term" value="F:GTP binding"/>
    <property type="evidence" value="ECO:0007669"/>
    <property type="project" value="UniProtKB-KW"/>
</dbReference>
<dbReference type="Gene3D" id="1.10.286.10">
    <property type="match status" value="1"/>
</dbReference>
<dbReference type="InterPro" id="IPR018234">
    <property type="entry name" value="GTP_CycHdrlase_I_CS"/>
</dbReference>
<dbReference type="AlphaFoldDB" id="A0A0M9VNB9"/>
<dbReference type="GO" id="GO:0006729">
    <property type="term" value="P:tetrahydrobiopterin biosynthetic process"/>
    <property type="evidence" value="ECO:0007669"/>
    <property type="project" value="TreeGrafter"/>
</dbReference>
<sequence>MEVDRGTKRRFDVGIRDVLKRKENEELDGPDTLPPLSPSLATVNVNQRGGGLGTPTGAMTVISGFSDERDPIAAVLNQHGLGWPEESKANEEKLAGAVRTILECLGEDPDRAGLKDTPKRYARALLWMTKGYEERLCDVISNAIFDENHDEMVIVRDIDVYSLCEHHLVPFKGKIHIGYIPNRMVIGLSKLARIAETFARRLSVQERLTRQVALAINEALKPRGVAVVMECEHMCMAMRGVQKPGASTVTSCMLGVFRSHAKTREEFLSLIRH</sequence>
<comment type="similarity">
    <text evidence="2">Belongs to the GTP cyclohydrolase I family.</text>
</comment>
<dbReference type="InterPro" id="IPR001474">
    <property type="entry name" value="GTP_CycHdrlase_I"/>
</dbReference>
<dbReference type="PANTHER" id="PTHR11109:SF7">
    <property type="entry name" value="GTP CYCLOHYDROLASE 1"/>
    <property type="match status" value="1"/>
</dbReference>
<dbReference type="InterPro" id="IPR043133">
    <property type="entry name" value="GTP-CH-I_C/QueF"/>
</dbReference>